<protein>
    <recommendedName>
        <fullName evidence="4">Secreted protein</fullName>
    </recommendedName>
</protein>
<dbReference type="OrthoDB" id="10312145at2759"/>
<gene>
    <name evidence="2" type="ORF">ARMGADRAFT_43240</name>
</gene>
<reference evidence="3" key="1">
    <citation type="journal article" date="2017" name="Nat. Ecol. Evol.">
        <title>Genome expansion and lineage-specific genetic innovations in the forest pathogenic fungi Armillaria.</title>
        <authorList>
            <person name="Sipos G."/>
            <person name="Prasanna A.N."/>
            <person name="Walter M.C."/>
            <person name="O'Connor E."/>
            <person name="Balint B."/>
            <person name="Krizsan K."/>
            <person name="Kiss B."/>
            <person name="Hess J."/>
            <person name="Varga T."/>
            <person name="Slot J."/>
            <person name="Riley R."/>
            <person name="Boka B."/>
            <person name="Rigling D."/>
            <person name="Barry K."/>
            <person name="Lee J."/>
            <person name="Mihaltcheva S."/>
            <person name="LaButti K."/>
            <person name="Lipzen A."/>
            <person name="Waldron R."/>
            <person name="Moloney N.M."/>
            <person name="Sperisen C."/>
            <person name="Kredics L."/>
            <person name="Vagvoelgyi C."/>
            <person name="Patrignani A."/>
            <person name="Fitzpatrick D."/>
            <person name="Nagy I."/>
            <person name="Doyle S."/>
            <person name="Anderson J.B."/>
            <person name="Grigoriev I.V."/>
            <person name="Gueldener U."/>
            <person name="Muensterkoetter M."/>
            <person name="Nagy L.G."/>
        </authorList>
    </citation>
    <scope>NUCLEOTIDE SEQUENCE [LARGE SCALE GENOMIC DNA]</scope>
    <source>
        <strain evidence="3">Ar21-2</strain>
    </source>
</reference>
<evidence type="ECO:0000256" key="1">
    <source>
        <dbReference type="SAM" id="SignalP"/>
    </source>
</evidence>
<accession>A0A2H3E9M0</accession>
<dbReference type="Proteomes" id="UP000217790">
    <property type="component" value="Unassembled WGS sequence"/>
</dbReference>
<organism evidence="2 3">
    <name type="scientific">Armillaria gallica</name>
    <name type="common">Bulbous honey fungus</name>
    <name type="synonym">Armillaria bulbosa</name>
    <dbReference type="NCBI Taxonomy" id="47427"/>
    <lineage>
        <taxon>Eukaryota</taxon>
        <taxon>Fungi</taxon>
        <taxon>Dikarya</taxon>
        <taxon>Basidiomycota</taxon>
        <taxon>Agaricomycotina</taxon>
        <taxon>Agaricomycetes</taxon>
        <taxon>Agaricomycetidae</taxon>
        <taxon>Agaricales</taxon>
        <taxon>Marasmiineae</taxon>
        <taxon>Physalacriaceae</taxon>
        <taxon>Armillaria</taxon>
    </lineage>
</organism>
<dbReference type="EMBL" id="KZ293644">
    <property type="protein sequence ID" value="PBL04106.1"/>
    <property type="molecule type" value="Genomic_DNA"/>
</dbReference>
<evidence type="ECO:0000313" key="3">
    <source>
        <dbReference type="Proteomes" id="UP000217790"/>
    </source>
</evidence>
<dbReference type="AlphaFoldDB" id="A0A2H3E9M0"/>
<proteinExistence type="predicted"/>
<name>A0A2H3E9M0_ARMGA</name>
<sequence length="105" mass="11827">MLLLCFSILRPSSSCGSLMIGRPETRLSSSCLCNLIHDQESNQTGHRPHVERTVSVSREAFGVKGIVILIGPDTLLSSPRRIWILIATKKDFRETLILKRHREDS</sequence>
<keyword evidence="3" id="KW-1185">Reference proteome</keyword>
<keyword evidence="1" id="KW-0732">Signal</keyword>
<dbReference type="InParanoid" id="A0A2H3E9M0"/>
<evidence type="ECO:0000313" key="2">
    <source>
        <dbReference type="EMBL" id="PBL04106.1"/>
    </source>
</evidence>
<feature type="chain" id="PRO_5013769795" description="Secreted protein" evidence="1">
    <location>
        <begin position="16"/>
        <end position="105"/>
    </location>
</feature>
<evidence type="ECO:0008006" key="4">
    <source>
        <dbReference type="Google" id="ProtNLM"/>
    </source>
</evidence>
<feature type="signal peptide" evidence="1">
    <location>
        <begin position="1"/>
        <end position="15"/>
    </location>
</feature>